<organism evidence="2 3">
    <name type="scientific">Kitasatospora paracochleata</name>
    <dbReference type="NCBI Taxonomy" id="58354"/>
    <lineage>
        <taxon>Bacteria</taxon>
        <taxon>Bacillati</taxon>
        <taxon>Actinomycetota</taxon>
        <taxon>Actinomycetes</taxon>
        <taxon>Kitasatosporales</taxon>
        <taxon>Streptomycetaceae</taxon>
        <taxon>Kitasatospora</taxon>
    </lineage>
</organism>
<gene>
    <name evidence="2" type="ORF">FHR36_000874</name>
</gene>
<sequence length="202" mass="22410">MGPTGLRSVEVSEADRHAHRLTARWAADRFLTVLRRIAPTPVLDRWGQPTGIPDYGSPDFARLAPDDPRREAALIAAAEAWRQECEQSPDRIRAMVVAAVSEGTAERIVWEAERQAREEADWRRLVREVRSWANHPTAAERSAARIRQQETAARTPAASPGWPPVAVPGRPGWRRHVSPGGLQEDRPDPATLSGPNFRAESA</sequence>
<evidence type="ECO:0000313" key="2">
    <source>
        <dbReference type="EMBL" id="MCP2307782.1"/>
    </source>
</evidence>
<accession>A0ABT1IRP4</accession>
<proteinExistence type="predicted"/>
<reference evidence="2 3" key="1">
    <citation type="submission" date="2022-06" db="EMBL/GenBank/DDBJ databases">
        <title>Sequencing the genomes of 1000 actinobacteria strains.</title>
        <authorList>
            <person name="Klenk H.-P."/>
        </authorList>
    </citation>
    <scope>NUCLEOTIDE SEQUENCE [LARGE SCALE GENOMIC DNA]</scope>
    <source>
        <strain evidence="2 3">DSM 41656</strain>
    </source>
</reference>
<protein>
    <submittedName>
        <fullName evidence="2">Uncharacterized protein</fullName>
    </submittedName>
</protein>
<name>A0ABT1IRP4_9ACTN</name>
<feature type="region of interest" description="Disordered" evidence="1">
    <location>
        <begin position="134"/>
        <end position="202"/>
    </location>
</feature>
<comment type="caution">
    <text evidence="2">The sequence shown here is derived from an EMBL/GenBank/DDBJ whole genome shotgun (WGS) entry which is preliminary data.</text>
</comment>
<evidence type="ECO:0000313" key="3">
    <source>
        <dbReference type="Proteomes" id="UP001206483"/>
    </source>
</evidence>
<dbReference type="RefSeq" id="WP_253793905.1">
    <property type="nucleotide sequence ID" value="NZ_BAAAUB010000058.1"/>
</dbReference>
<dbReference type="EMBL" id="JAMZDX010000001">
    <property type="protein sequence ID" value="MCP2307782.1"/>
    <property type="molecule type" value="Genomic_DNA"/>
</dbReference>
<evidence type="ECO:0000256" key="1">
    <source>
        <dbReference type="SAM" id="MobiDB-lite"/>
    </source>
</evidence>
<dbReference type="Proteomes" id="UP001206483">
    <property type="component" value="Unassembled WGS sequence"/>
</dbReference>
<keyword evidence="3" id="KW-1185">Reference proteome</keyword>